<evidence type="ECO:0000313" key="3">
    <source>
        <dbReference type="EMBL" id="PJF45285.1"/>
    </source>
</evidence>
<reference evidence="3 4" key="1">
    <citation type="submission" date="2017-11" db="EMBL/GenBank/DDBJ databases">
        <title>Evolution of Phototrophy in the Chloroflexi Phylum Driven by Horizontal Gene Transfer.</title>
        <authorList>
            <person name="Ward L.M."/>
            <person name="Hemp J."/>
            <person name="Shih P.M."/>
            <person name="Mcglynn S.E."/>
            <person name="Fischer W."/>
        </authorList>
    </citation>
    <scope>NUCLEOTIDE SEQUENCE [LARGE SCALE GENOMIC DNA]</scope>
    <source>
        <strain evidence="3">JP3_7</strain>
    </source>
</reference>
<dbReference type="PRINTS" id="PR00081">
    <property type="entry name" value="GDHRDH"/>
</dbReference>
<protein>
    <submittedName>
        <fullName evidence="3">Beta-ketoacyl-ACP reductase</fullName>
    </submittedName>
</protein>
<comment type="similarity">
    <text evidence="1">Belongs to the short-chain dehydrogenases/reductases (SDR) family.</text>
</comment>
<dbReference type="GO" id="GO:0016491">
    <property type="term" value="F:oxidoreductase activity"/>
    <property type="evidence" value="ECO:0007669"/>
    <property type="project" value="UniProtKB-KW"/>
</dbReference>
<evidence type="ECO:0000313" key="4">
    <source>
        <dbReference type="Proteomes" id="UP000230790"/>
    </source>
</evidence>
<evidence type="ECO:0000256" key="1">
    <source>
        <dbReference type="ARBA" id="ARBA00006484"/>
    </source>
</evidence>
<keyword evidence="2" id="KW-0560">Oxidoreductase</keyword>
<evidence type="ECO:0000256" key="2">
    <source>
        <dbReference type="ARBA" id="ARBA00023002"/>
    </source>
</evidence>
<dbReference type="AlphaFoldDB" id="A0A2M8Q656"/>
<sequence>MMHPPLARFKDQVVVITGGAQGLGEAFAQRFAGEGARVVIIDLQCEKCEQLAARLGRTYNVETLAISANVADHDAMQQVVSDICRAFGRVDVWVNNAG</sequence>
<dbReference type="Pfam" id="PF00106">
    <property type="entry name" value="adh_short"/>
    <property type="match status" value="1"/>
</dbReference>
<dbReference type="Proteomes" id="UP000230790">
    <property type="component" value="Unassembled WGS sequence"/>
</dbReference>
<dbReference type="EMBL" id="PGTN01001250">
    <property type="protein sequence ID" value="PJF45285.1"/>
    <property type="molecule type" value="Genomic_DNA"/>
</dbReference>
<dbReference type="SUPFAM" id="SSF51735">
    <property type="entry name" value="NAD(P)-binding Rossmann-fold domains"/>
    <property type="match status" value="1"/>
</dbReference>
<proteinExistence type="inferred from homology"/>
<gene>
    <name evidence="3" type="ORF">CUN48_19665</name>
</gene>
<name>A0A2M8Q656_9CHLR</name>
<dbReference type="CDD" id="cd05233">
    <property type="entry name" value="SDR_c"/>
    <property type="match status" value="1"/>
</dbReference>
<dbReference type="InterPro" id="IPR002347">
    <property type="entry name" value="SDR_fam"/>
</dbReference>
<accession>A0A2M8Q656</accession>
<feature type="non-terminal residue" evidence="3">
    <location>
        <position position="98"/>
    </location>
</feature>
<dbReference type="PANTHER" id="PTHR43669">
    <property type="entry name" value="5-KETO-D-GLUCONATE 5-REDUCTASE"/>
    <property type="match status" value="1"/>
</dbReference>
<comment type="caution">
    <text evidence="3">The sequence shown here is derived from an EMBL/GenBank/DDBJ whole genome shotgun (WGS) entry which is preliminary data.</text>
</comment>
<dbReference type="PANTHER" id="PTHR43669:SF3">
    <property type="entry name" value="ALCOHOL DEHYDROGENASE, PUTATIVE (AFU_ORTHOLOGUE AFUA_3G03445)-RELATED"/>
    <property type="match status" value="1"/>
</dbReference>
<organism evidence="3 4">
    <name type="scientific">Candidatus Thermofonsia Clade 3 bacterium</name>
    <dbReference type="NCBI Taxonomy" id="2364212"/>
    <lineage>
        <taxon>Bacteria</taxon>
        <taxon>Bacillati</taxon>
        <taxon>Chloroflexota</taxon>
        <taxon>Candidatus Thermofontia</taxon>
        <taxon>Candidatus Thermofonsia Clade 3</taxon>
    </lineage>
</organism>
<dbReference type="Gene3D" id="3.40.50.720">
    <property type="entry name" value="NAD(P)-binding Rossmann-like Domain"/>
    <property type="match status" value="1"/>
</dbReference>
<dbReference type="InterPro" id="IPR036291">
    <property type="entry name" value="NAD(P)-bd_dom_sf"/>
</dbReference>